<dbReference type="InterPro" id="IPR036946">
    <property type="entry name" value="G_retro_matrix_sf"/>
</dbReference>
<keyword evidence="4" id="KW-1185">Reference proteome</keyword>
<reference evidence="3" key="1">
    <citation type="submission" date="2025-08" db="UniProtKB">
        <authorList>
            <consortium name="Ensembl"/>
        </authorList>
    </citation>
    <scope>IDENTIFICATION</scope>
</reference>
<dbReference type="InterPro" id="IPR010999">
    <property type="entry name" value="Retrovr_matrix"/>
</dbReference>
<dbReference type="InterPro" id="IPR003036">
    <property type="entry name" value="Gag_P30"/>
</dbReference>
<organism evidence="3 4">
    <name type="scientific">Zonotrichia albicollis</name>
    <name type="common">White-throated sparrow</name>
    <name type="synonym">Fringilla albicollis</name>
    <dbReference type="NCBI Taxonomy" id="44394"/>
    <lineage>
        <taxon>Eukaryota</taxon>
        <taxon>Metazoa</taxon>
        <taxon>Chordata</taxon>
        <taxon>Craniata</taxon>
        <taxon>Vertebrata</taxon>
        <taxon>Euteleostomi</taxon>
        <taxon>Archelosauria</taxon>
        <taxon>Archosauria</taxon>
        <taxon>Dinosauria</taxon>
        <taxon>Saurischia</taxon>
        <taxon>Theropoda</taxon>
        <taxon>Coelurosauria</taxon>
        <taxon>Aves</taxon>
        <taxon>Neognathae</taxon>
        <taxon>Neoaves</taxon>
        <taxon>Telluraves</taxon>
        <taxon>Australaves</taxon>
        <taxon>Passeriformes</taxon>
        <taxon>Passerellidae</taxon>
        <taxon>Zonotrichia</taxon>
    </lineage>
</organism>
<dbReference type="Gene3D" id="1.10.375.10">
    <property type="entry name" value="Human Immunodeficiency Virus Type 1 Capsid Protein"/>
    <property type="match status" value="1"/>
</dbReference>
<dbReference type="InterPro" id="IPR008919">
    <property type="entry name" value="Retrov_capsid_N"/>
</dbReference>
<feature type="compositionally biased region" description="Pro residues" evidence="1">
    <location>
        <begin position="188"/>
        <end position="197"/>
    </location>
</feature>
<dbReference type="InterPro" id="IPR050462">
    <property type="entry name" value="Retroviral_Gag-Pol_poly"/>
</dbReference>
<evidence type="ECO:0000256" key="1">
    <source>
        <dbReference type="SAM" id="MobiDB-lite"/>
    </source>
</evidence>
<reference evidence="3" key="2">
    <citation type="submission" date="2025-09" db="UniProtKB">
        <authorList>
            <consortium name="Ensembl"/>
        </authorList>
    </citation>
    <scope>IDENTIFICATION</scope>
</reference>
<protein>
    <recommendedName>
        <fullName evidence="2">Core shell protein Gag P30 domain-containing protein</fullName>
    </recommendedName>
</protein>
<dbReference type="GO" id="GO:0019068">
    <property type="term" value="P:virion assembly"/>
    <property type="evidence" value="ECO:0007669"/>
    <property type="project" value="InterPro"/>
</dbReference>
<dbReference type="SUPFAM" id="SSF47836">
    <property type="entry name" value="Retroviral matrix proteins"/>
    <property type="match status" value="1"/>
</dbReference>
<dbReference type="Ensembl" id="ENSZALT00000001963.1">
    <property type="protein sequence ID" value="ENSZALP00000001042.1"/>
    <property type="gene ID" value="ENSZALG00000001274.1"/>
</dbReference>
<dbReference type="AlphaFoldDB" id="A0A8D2M3U7"/>
<feature type="domain" description="Core shell protein Gag P30" evidence="2">
    <location>
        <begin position="282"/>
        <end position="340"/>
    </location>
</feature>
<evidence type="ECO:0000259" key="2">
    <source>
        <dbReference type="Pfam" id="PF02093"/>
    </source>
</evidence>
<dbReference type="PANTHER" id="PTHR33166">
    <property type="entry name" value="GAG_P30 DOMAIN-CONTAINING PROTEIN"/>
    <property type="match status" value="1"/>
</dbReference>
<feature type="compositionally biased region" description="Pro residues" evidence="1">
    <location>
        <begin position="168"/>
        <end position="178"/>
    </location>
</feature>
<proteinExistence type="predicted"/>
<evidence type="ECO:0000313" key="4">
    <source>
        <dbReference type="Proteomes" id="UP000694413"/>
    </source>
</evidence>
<feature type="region of interest" description="Disordered" evidence="1">
    <location>
        <begin position="168"/>
        <end position="244"/>
    </location>
</feature>
<dbReference type="Pfam" id="PF02093">
    <property type="entry name" value="Gag_p30"/>
    <property type="match status" value="1"/>
</dbReference>
<dbReference type="Gene3D" id="1.10.150.180">
    <property type="entry name" value="Gamma-retroviral matrix domain"/>
    <property type="match status" value="1"/>
</dbReference>
<evidence type="ECO:0000313" key="3">
    <source>
        <dbReference type="Ensembl" id="ENSZALP00000001042.1"/>
    </source>
</evidence>
<sequence length="346" mass="39050">MEKLKGILGSNTPIPQISPLGCLLAHWKQDNFGEELCKTTLIDYCNSWWPEYALEHSEKWPKYGTLQYNTILQLMSFCKQEGKWDEVPYVDLFFYLRGKPEWQDECGLLVVKTSAKCGVCEERCLEHLALKEILSRENYTDTDLQVAPIGTREPNSIPPISPVSSVPIPLPAPHPTSPEPVSSSTPFPLYPPLPSSPNPSSSEDEQNVTVIERRKRYASEKDSNGNESGTPIAHRTRSQSKLAPVVDRKGISKQKRTVIAPLRQEVGVEGPVFAKVPFLPADLVIWKQSAGTYRENPDKMAQVVKMVMKTQNPDWDNIQVILDTLMDSTEKEMVLKAAKREGKRRY</sequence>
<accession>A0A8D2M3U7</accession>
<dbReference type="SUPFAM" id="SSF47943">
    <property type="entry name" value="Retrovirus capsid protein, N-terminal core domain"/>
    <property type="match status" value="1"/>
</dbReference>
<name>A0A8D2M3U7_ZONAL</name>
<dbReference type="Proteomes" id="UP000694413">
    <property type="component" value="Unassembled WGS sequence"/>
</dbReference>